<dbReference type="STRING" id="1642646.ING2E5A_0530"/>
<dbReference type="SUPFAM" id="SSF55545">
    <property type="entry name" value="beta-N-acetylhexosaminidase-like domain"/>
    <property type="match status" value="1"/>
</dbReference>
<dbReference type="RefSeq" id="WP_071136061.1">
    <property type="nucleotide sequence ID" value="NZ_DUQN01000014.1"/>
</dbReference>
<accession>A0A1G4G4A1</accession>
<proteinExistence type="predicted"/>
<organism evidence="2 3">
    <name type="scientific">Petrimonas mucosa</name>
    <dbReference type="NCBI Taxonomy" id="1642646"/>
    <lineage>
        <taxon>Bacteria</taxon>
        <taxon>Pseudomonadati</taxon>
        <taxon>Bacteroidota</taxon>
        <taxon>Bacteroidia</taxon>
        <taxon>Bacteroidales</taxon>
        <taxon>Dysgonomonadaceae</taxon>
        <taxon>Petrimonas</taxon>
    </lineage>
</organism>
<evidence type="ECO:0008006" key="4">
    <source>
        <dbReference type="Google" id="ProtNLM"/>
    </source>
</evidence>
<dbReference type="EMBL" id="LT608328">
    <property type="protein sequence ID" value="SCM55716.1"/>
    <property type="molecule type" value="Genomic_DNA"/>
</dbReference>
<dbReference type="Gene3D" id="3.30.379.10">
    <property type="entry name" value="Chitobiase/beta-hexosaminidase domain 2-like"/>
    <property type="match status" value="1"/>
</dbReference>
<dbReference type="GO" id="GO:0016787">
    <property type="term" value="F:hydrolase activity"/>
    <property type="evidence" value="ECO:0007669"/>
    <property type="project" value="UniProtKB-KW"/>
</dbReference>
<gene>
    <name evidence="2" type="ORF">ING2E5A_0530</name>
</gene>
<evidence type="ECO:0000313" key="2">
    <source>
        <dbReference type="EMBL" id="SCM55716.1"/>
    </source>
</evidence>
<dbReference type="Proteomes" id="UP000178485">
    <property type="component" value="Chromosome i"/>
</dbReference>
<evidence type="ECO:0000313" key="3">
    <source>
        <dbReference type="Proteomes" id="UP000178485"/>
    </source>
</evidence>
<dbReference type="KEGG" id="pmuc:ING2E5A_0530"/>
<name>A0A1G4G4A1_9BACT</name>
<protein>
    <recommendedName>
        <fullName evidence="4">Alpha glucuronidase N-terminal domain-containing protein</fullName>
    </recommendedName>
</protein>
<dbReference type="GO" id="GO:0005975">
    <property type="term" value="P:carbohydrate metabolic process"/>
    <property type="evidence" value="ECO:0007669"/>
    <property type="project" value="UniProtKB-ARBA"/>
</dbReference>
<dbReference type="AlphaFoldDB" id="A0A1G4G4A1"/>
<keyword evidence="1" id="KW-0378">Hydrolase</keyword>
<evidence type="ECO:0000256" key="1">
    <source>
        <dbReference type="ARBA" id="ARBA00022801"/>
    </source>
</evidence>
<dbReference type="InterPro" id="IPR029018">
    <property type="entry name" value="Hex-like_dom2"/>
</dbReference>
<sequence length="773" mass="89988">MLRKSVLILSGIICNLLLLSLSAQEHDLSDASLIISETIAPDFRETIADILQEELFRLAQIRMPLSERWTENNIALSLAADRSLYGEPLPPGVDLPAADESYSMAWERRRGRETLWLIGKDERALLYAAGHLLREVRFGFQRLTLKSGSTICSAPVYPIRGHQLGYRNTANSYDGWSPEQYDRYIRELALFGANSIENIPLETPDSPHMLKTPQEMNYLISRMCEKYRLDYWVWMPVGDLSNDTVFNKEKKKHADFYKACPKLDNIFIPGGDPGDNHPRELLRFLETISGELRRYHPDAGIWMSLQGFSDEECDYLFSYLDEVSPNWLKGIVSGPGSPSLAATRYRLPEKYMHRHYPDITHTVRCQYPTLDWDQAFALTLGREPVNPQPFYYAMIHNRFAPYTDGFISYSDGINDDLNKFVWSRKGWDPDEEVTEILAQYVRFFFGISDPEPVVNAIAALEKNWEGPVDANAGIEMTLREWDRLEQEYPRLNSDWRWQMCLYRANYDAYIRRRNLYEKRLEREAYRILLQAGSIGISQAMKQALEKVNEADSFNVAPELKRKIHAYADSLFLSISLQSSMERHRASGPERGCTLDFLDHPLNNRWWLADEFRKVEQMQDDEEKLERITILARWDNPGEGSFYDNISNIAESPHVLTTVYDATDFAWWDRGLSRKRLSTQLFQNFPKLEYNDLDPNARYLIRIAGYGDALLRVDGERIAPILYNKELETFKEFLVDPRYTRDGSITVTFDEPEESHLNWRQHSKICDIWLLRRD</sequence>
<reference evidence="2 3" key="1">
    <citation type="submission" date="2016-08" db="EMBL/GenBank/DDBJ databases">
        <authorList>
            <person name="Seilhamer J.J."/>
        </authorList>
    </citation>
    <scope>NUCLEOTIDE SEQUENCE [LARGE SCALE GENOMIC DNA]</scope>
    <source>
        <strain evidence="2">ING2-E5A</strain>
    </source>
</reference>
<keyword evidence="3" id="KW-1185">Reference proteome</keyword>